<dbReference type="EMBL" id="MKCT01000042">
    <property type="protein sequence ID" value="OHX19188.1"/>
    <property type="molecule type" value="Genomic_DNA"/>
</dbReference>
<name>A0ABX3CA97_9NEIS</name>
<protein>
    <submittedName>
        <fullName evidence="1">Uncharacterized protein</fullName>
    </submittedName>
</protein>
<evidence type="ECO:0000313" key="2">
    <source>
        <dbReference type="Proteomes" id="UP000180280"/>
    </source>
</evidence>
<comment type="caution">
    <text evidence="1">The sequence shown here is derived from an EMBL/GenBank/DDBJ whole genome shotgun (WGS) entry which is preliminary data.</text>
</comment>
<gene>
    <name evidence="1" type="ORF">BI344_18935</name>
</gene>
<accession>A0ABX3CA97</accession>
<proteinExistence type="predicted"/>
<keyword evidence="2" id="KW-1185">Reference proteome</keyword>
<sequence length="129" mass="14548">MLTGSNAFIPYTGFNHPAPRAGSALQVFQYIQEPFEIASYIFRMVQEVTDAQIALGLFSLLAFVHGQSADRHINVPIRFVGSQWCLGPALMESELLKARKWTAMLQHSQSWKTAVCGHIVHQQIFFIIQ</sequence>
<reference evidence="1 2" key="1">
    <citation type="submission" date="2016-09" db="EMBL/GenBank/DDBJ databases">
        <title>Chromobacterium muskegensis sp. nov., an insecticidal bacterium isolated from Sphagnum bogs.</title>
        <authorList>
            <person name="Sparks M.E."/>
            <person name="Blackburn M.B."/>
            <person name="Gundersen-Rindal D.E."/>
            <person name="Mitchell A."/>
            <person name="Farrar R."/>
            <person name="Kuhar D."/>
        </authorList>
    </citation>
    <scope>NUCLEOTIDE SEQUENCE [LARGE SCALE GENOMIC DNA]</scope>
    <source>
        <strain evidence="1 2">14B-1</strain>
    </source>
</reference>
<dbReference type="Proteomes" id="UP000180280">
    <property type="component" value="Unassembled WGS sequence"/>
</dbReference>
<organism evidence="1 2">
    <name type="scientific">Chromobacterium sphagni</name>
    <dbReference type="NCBI Taxonomy" id="1903179"/>
    <lineage>
        <taxon>Bacteria</taxon>
        <taxon>Pseudomonadati</taxon>
        <taxon>Pseudomonadota</taxon>
        <taxon>Betaproteobacteria</taxon>
        <taxon>Neisseriales</taxon>
        <taxon>Chromobacteriaceae</taxon>
        <taxon>Chromobacterium</taxon>
    </lineage>
</organism>
<evidence type="ECO:0000313" key="1">
    <source>
        <dbReference type="EMBL" id="OHX19188.1"/>
    </source>
</evidence>